<evidence type="ECO:0000256" key="4">
    <source>
        <dbReference type="ARBA" id="ARBA00022527"/>
    </source>
</evidence>
<keyword evidence="13 20" id="KW-0067">ATP-binding</keyword>
<evidence type="ECO:0000313" key="23">
    <source>
        <dbReference type="EMBL" id="CAI9273667.1"/>
    </source>
</evidence>
<dbReference type="InterPro" id="IPR051809">
    <property type="entry name" value="Plant_receptor-like_S/T_kinase"/>
</dbReference>
<evidence type="ECO:0000256" key="3">
    <source>
        <dbReference type="ARBA" id="ARBA00022475"/>
    </source>
</evidence>
<dbReference type="PROSITE" id="PS50011">
    <property type="entry name" value="PROTEIN_KINASE_DOM"/>
    <property type="match status" value="1"/>
</dbReference>
<evidence type="ECO:0000256" key="14">
    <source>
        <dbReference type="ARBA" id="ARBA00022989"/>
    </source>
</evidence>
<keyword evidence="14 21" id="KW-1133">Transmembrane helix</keyword>
<name>A0AA35YGU6_LACSI</name>
<gene>
    <name evidence="23" type="ORF">LSALG_LOCUS13800</name>
</gene>
<dbReference type="InterPro" id="IPR013210">
    <property type="entry name" value="LRR_N_plant-typ"/>
</dbReference>
<dbReference type="InterPro" id="IPR032675">
    <property type="entry name" value="LRR_dom_sf"/>
</dbReference>
<keyword evidence="7" id="KW-0808">Transferase</keyword>
<keyword evidence="10" id="KW-0677">Repeat</keyword>
<feature type="binding site" evidence="20">
    <location>
        <position position="659"/>
    </location>
    <ligand>
        <name>ATP</name>
        <dbReference type="ChEBI" id="CHEBI:30616"/>
    </ligand>
</feature>
<proteinExistence type="predicted"/>
<dbReference type="GO" id="GO:0004674">
    <property type="term" value="F:protein serine/threonine kinase activity"/>
    <property type="evidence" value="ECO:0007669"/>
    <property type="project" value="UniProtKB-KW"/>
</dbReference>
<dbReference type="Gene3D" id="3.80.10.10">
    <property type="entry name" value="Ribonuclease Inhibitor"/>
    <property type="match status" value="3"/>
</dbReference>
<evidence type="ECO:0000256" key="10">
    <source>
        <dbReference type="ARBA" id="ARBA00022737"/>
    </source>
</evidence>
<keyword evidence="6" id="KW-0433">Leucine-rich repeat</keyword>
<reference evidence="23" key="1">
    <citation type="submission" date="2023-04" db="EMBL/GenBank/DDBJ databases">
        <authorList>
            <person name="Vijverberg K."/>
            <person name="Xiong W."/>
            <person name="Schranz E."/>
        </authorList>
    </citation>
    <scope>NUCLEOTIDE SEQUENCE</scope>
</reference>
<accession>A0AA35YGU6</accession>
<keyword evidence="4" id="KW-0723">Serine/threonine-protein kinase</keyword>
<evidence type="ECO:0000256" key="1">
    <source>
        <dbReference type="ARBA" id="ARBA00004162"/>
    </source>
</evidence>
<evidence type="ECO:0000256" key="13">
    <source>
        <dbReference type="ARBA" id="ARBA00022840"/>
    </source>
</evidence>
<dbReference type="Proteomes" id="UP001177003">
    <property type="component" value="Chromosome 2"/>
</dbReference>
<dbReference type="EMBL" id="OX465078">
    <property type="protein sequence ID" value="CAI9273667.1"/>
    <property type="molecule type" value="Genomic_DNA"/>
</dbReference>
<dbReference type="Pfam" id="PF00560">
    <property type="entry name" value="LRR_1"/>
    <property type="match status" value="2"/>
</dbReference>
<dbReference type="InterPro" id="IPR001611">
    <property type="entry name" value="Leu-rich_rpt"/>
</dbReference>
<evidence type="ECO:0000259" key="22">
    <source>
        <dbReference type="PROSITE" id="PS50011"/>
    </source>
</evidence>
<dbReference type="Pfam" id="PF07714">
    <property type="entry name" value="PK_Tyr_Ser-Thr"/>
    <property type="match status" value="1"/>
</dbReference>
<dbReference type="GO" id="GO:0005524">
    <property type="term" value="F:ATP binding"/>
    <property type="evidence" value="ECO:0007669"/>
    <property type="project" value="UniProtKB-UniRule"/>
</dbReference>
<dbReference type="GO" id="GO:0005886">
    <property type="term" value="C:plasma membrane"/>
    <property type="evidence" value="ECO:0007669"/>
    <property type="project" value="UniProtKB-SubCell"/>
</dbReference>
<evidence type="ECO:0000256" key="11">
    <source>
        <dbReference type="ARBA" id="ARBA00022741"/>
    </source>
</evidence>
<evidence type="ECO:0000256" key="19">
    <source>
        <dbReference type="ARBA" id="ARBA00048679"/>
    </source>
</evidence>
<keyword evidence="12" id="KW-0418">Kinase</keyword>
<dbReference type="PANTHER" id="PTHR27008:SF524">
    <property type="entry name" value="PROTEIN KINASE DOMAIN-CONTAINING PROTEIN"/>
    <property type="match status" value="1"/>
</dbReference>
<evidence type="ECO:0000256" key="18">
    <source>
        <dbReference type="ARBA" id="ARBA00047899"/>
    </source>
</evidence>
<evidence type="ECO:0000256" key="6">
    <source>
        <dbReference type="ARBA" id="ARBA00022614"/>
    </source>
</evidence>
<comment type="subcellular location">
    <subcellularLocation>
        <location evidence="1">Cell membrane</location>
        <topology evidence="1">Single-pass membrane protein</topology>
    </subcellularLocation>
</comment>
<comment type="catalytic activity">
    <reaction evidence="19">
        <text>L-seryl-[protein] + ATP = O-phospho-L-seryl-[protein] + ADP + H(+)</text>
        <dbReference type="Rhea" id="RHEA:17989"/>
        <dbReference type="Rhea" id="RHEA-COMP:9863"/>
        <dbReference type="Rhea" id="RHEA-COMP:11604"/>
        <dbReference type="ChEBI" id="CHEBI:15378"/>
        <dbReference type="ChEBI" id="CHEBI:29999"/>
        <dbReference type="ChEBI" id="CHEBI:30616"/>
        <dbReference type="ChEBI" id="CHEBI:83421"/>
        <dbReference type="ChEBI" id="CHEBI:456216"/>
        <dbReference type="EC" id="2.7.11.1"/>
    </reaction>
</comment>
<evidence type="ECO:0000256" key="15">
    <source>
        <dbReference type="ARBA" id="ARBA00023136"/>
    </source>
</evidence>
<evidence type="ECO:0000256" key="20">
    <source>
        <dbReference type="PROSITE-ProRule" id="PRU10141"/>
    </source>
</evidence>
<dbReference type="InterPro" id="IPR000719">
    <property type="entry name" value="Prot_kinase_dom"/>
</dbReference>
<dbReference type="Pfam" id="PF08263">
    <property type="entry name" value="LRRNT_2"/>
    <property type="match status" value="1"/>
</dbReference>
<dbReference type="PANTHER" id="PTHR27008">
    <property type="entry name" value="OS04G0122200 PROTEIN"/>
    <property type="match status" value="1"/>
</dbReference>
<feature type="transmembrane region" description="Helical" evidence="21">
    <location>
        <begin position="574"/>
        <end position="597"/>
    </location>
</feature>
<feature type="domain" description="Protein kinase" evidence="22">
    <location>
        <begin position="629"/>
        <end position="883"/>
    </location>
</feature>
<dbReference type="AlphaFoldDB" id="A0AA35YGU6"/>
<dbReference type="InterPro" id="IPR001245">
    <property type="entry name" value="Ser-Thr/Tyr_kinase_cat_dom"/>
</dbReference>
<organism evidence="23 24">
    <name type="scientific">Lactuca saligna</name>
    <name type="common">Willowleaf lettuce</name>
    <dbReference type="NCBI Taxonomy" id="75948"/>
    <lineage>
        <taxon>Eukaryota</taxon>
        <taxon>Viridiplantae</taxon>
        <taxon>Streptophyta</taxon>
        <taxon>Embryophyta</taxon>
        <taxon>Tracheophyta</taxon>
        <taxon>Spermatophyta</taxon>
        <taxon>Magnoliopsida</taxon>
        <taxon>eudicotyledons</taxon>
        <taxon>Gunneridae</taxon>
        <taxon>Pentapetalae</taxon>
        <taxon>asterids</taxon>
        <taxon>campanulids</taxon>
        <taxon>Asterales</taxon>
        <taxon>Asteraceae</taxon>
        <taxon>Cichorioideae</taxon>
        <taxon>Cichorieae</taxon>
        <taxon>Lactucinae</taxon>
        <taxon>Lactuca</taxon>
    </lineage>
</organism>
<dbReference type="InterPro" id="IPR017441">
    <property type="entry name" value="Protein_kinase_ATP_BS"/>
</dbReference>
<evidence type="ECO:0000256" key="7">
    <source>
        <dbReference type="ARBA" id="ARBA00022679"/>
    </source>
</evidence>
<dbReference type="SUPFAM" id="SSF56112">
    <property type="entry name" value="Protein kinase-like (PK-like)"/>
    <property type="match status" value="1"/>
</dbReference>
<keyword evidence="3" id="KW-1003">Cell membrane</keyword>
<keyword evidence="9" id="KW-0732">Signal</keyword>
<dbReference type="Gene3D" id="1.10.510.10">
    <property type="entry name" value="Transferase(Phosphotransferase) domain 1"/>
    <property type="match status" value="2"/>
</dbReference>
<comment type="catalytic activity">
    <reaction evidence="18">
        <text>L-threonyl-[protein] + ATP = O-phospho-L-threonyl-[protein] + ADP + H(+)</text>
        <dbReference type="Rhea" id="RHEA:46608"/>
        <dbReference type="Rhea" id="RHEA-COMP:11060"/>
        <dbReference type="Rhea" id="RHEA-COMP:11605"/>
        <dbReference type="ChEBI" id="CHEBI:15378"/>
        <dbReference type="ChEBI" id="CHEBI:30013"/>
        <dbReference type="ChEBI" id="CHEBI:30616"/>
        <dbReference type="ChEBI" id="CHEBI:61977"/>
        <dbReference type="ChEBI" id="CHEBI:456216"/>
        <dbReference type="EC" id="2.7.11.1"/>
    </reaction>
</comment>
<dbReference type="PROSITE" id="PS00107">
    <property type="entry name" value="PROTEIN_KINASE_ATP"/>
    <property type="match status" value="1"/>
</dbReference>
<evidence type="ECO:0000313" key="24">
    <source>
        <dbReference type="Proteomes" id="UP001177003"/>
    </source>
</evidence>
<evidence type="ECO:0000256" key="21">
    <source>
        <dbReference type="SAM" id="Phobius"/>
    </source>
</evidence>
<evidence type="ECO:0000256" key="2">
    <source>
        <dbReference type="ARBA" id="ARBA00012513"/>
    </source>
</evidence>
<keyword evidence="16" id="KW-0675">Receptor</keyword>
<dbReference type="EC" id="2.7.11.1" evidence="2"/>
<evidence type="ECO:0000256" key="16">
    <source>
        <dbReference type="ARBA" id="ARBA00023170"/>
    </source>
</evidence>
<evidence type="ECO:0000256" key="9">
    <source>
        <dbReference type="ARBA" id="ARBA00022729"/>
    </source>
</evidence>
<evidence type="ECO:0000256" key="17">
    <source>
        <dbReference type="ARBA" id="ARBA00023180"/>
    </source>
</evidence>
<sequence>MNSRIAFLFSTLVIFLISASIYEIDYQALLQFKSMIMNEEVLSSCNTSFHFCDWSGVLCGKQNKRVTALNNNFQGTIPHELGHLSRLCFLQFGYNKFNGVIPTNLSGCSNLEELELYANKLVRSIPKEISLGMSKRTEPAGTGNRLRPKSRTEPARRFYRFRFCRLTSGIPPVLKNITSMEQFSATRNPLGGSIPNTLGNWKILSEFYSGACNLSGTIAHSIFNLSLLTNFSLPVNQLTGSLPSAIGEMLPHLEFLQLRDDMKFIDTLKNCSRIKVLHLINCNFQGVLPTTIGNLSDQLSILSLDGNDIYIYGNLPSSIGNLVGLIGFSLTENQFTGKIPSTIGNLQKLQEAYLYNNQFSGPIPDAIGNLSLLTGLWLNSNKLEGHIPSILGNCHHLLELHLDDNKLSGKIPTPLLQLTSLTIILNLSQNNMSGSLPVEVGELKLLTSLDLSDNNLSGNIPSSIGGCTSLLLLFLKGNTFQGMVPTSLSSMKGVSTLDLLHNNLSGQIPRFSEQLTLLEYVNLSFNDFEGEVPVIGVFANARKFSVLGNSRLCGGLAQLGLPKCKETEKHQKRFPLFVILIPVASTLFTILCFAFVLSKKRKSHPSQSSGDERFMKVSYAQHLKATNGFSQANLIGDGGFGSVYKGVLDDHDGGIVAVKVLHLQNRGAHRSFIAECELHSSASNSRLSLLQRINILLDVASALDYLHNHCLPTLVHYDLKPSIILLDDDMVAHVGDFGLARFLGANSNKNSTSGIRGTIGYTPPEYGVGSEMTSSGDVYSFGILLLEVMTGKRPTDSIFNEGLSLHKFACMALPNHVTDVIDDDLLNFLQEDAIATKHTIANAKKMEECLASIIKLGVSCSVDSPPQRMNIENVVHELQHILNIL</sequence>
<dbReference type="InterPro" id="IPR011009">
    <property type="entry name" value="Kinase-like_dom_sf"/>
</dbReference>
<evidence type="ECO:0000256" key="12">
    <source>
        <dbReference type="ARBA" id="ARBA00022777"/>
    </source>
</evidence>
<keyword evidence="11 20" id="KW-0547">Nucleotide-binding</keyword>
<evidence type="ECO:0000256" key="5">
    <source>
        <dbReference type="ARBA" id="ARBA00022553"/>
    </source>
</evidence>
<dbReference type="FunFam" id="1.10.510.10:FF:000358">
    <property type="entry name" value="Putative leucine-rich repeat receptor-like serine/threonine-protein kinase"/>
    <property type="match status" value="1"/>
</dbReference>
<dbReference type="SUPFAM" id="SSF52058">
    <property type="entry name" value="L domain-like"/>
    <property type="match status" value="2"/>
</dbReference>
<keyword evidence="17" id="KW-0325">Glycoprotein</keyword>
<dbReference type="FunFam" id="3.80.10.10:FF:000288">
    <property type="entry name" value="LRR receptor-like serine/threonine-protein kinase EFR"/>
    <property type="match status" value="1"/>
</dbReference>
<keyword evidence="8 21" id="KW-0812">Transmembrane</keyword>
<evidence type="ECO:0000256" key="8">
    <source>
        <dbReference type="ARBA" id="ARBA00022692"/>
    </source>
</evidence>
<keyword evidence="24" id="KW-1185">Reference proteome</keyword>
<keyword evidence="15 21" id="KW-0472">Membrane</keyword>
<protein>
    <recommendedName>
        <fullName evidence="2">non-specific serine/threonine protein kinase</fullName>
        <ecNumber evidence="2">2.7.11.1</ecNumber>
    </recommendedName>
</protein>
<keyword evidence="5" id="KW-0597">Phosphoprotein</keyword>